<dbReference type="EMBL" id="CP016896">
    <property type="protein sequence ID" value="APV35262.1"/>
    <property type="molecule type" value="Genomic_DNA"/>
</dbReference>
<organism evidence="7 8">
    <name type="scientific">Acinetobacter soli</name>
    <dbReference type="NCBI Taxonomy" id="487316"/>
    <lineage>
        <taxon>Bacteria</taxon>
        <taxon>Pseudomonadati</taxon>
        <taxon>Pseudomonadota</taxon>
        <taxon>Gammaproteobacteria</taxon>
        <taxon>Moraxellales</taxon>
        <taxon>Moraxellaceae</taxon>
        <taxon>Acinetobacter</taxon>
    </lineage>
</organism>
<keyword evidence="1" id="KW-1003">Cell membrane</keyword>
<dbReference type="AlphaFoldDB" id="A0A1P8EGD6"/>
<dbReference type="KEGG" id="asol:BEN76_04215"/>
<protein>
    <submittedName>
        <fullName evidence="7">LPS export ABC transporter periplasmic protein LptC</fullName>
    </submittedName>
</protein>
<dbReference type="PANTHER" id="PTHR37481">
    <property type="entry name" value="LIPOPOLYSACCHARIDE EXPORT SYSTEM PROTEIN LPTC"/>
    <property type="match status" value="1"/>
</dbReference>
<dbReference type="GO" id="GO:0005886">
    <property type="term" value="C:plasma membrane"/>
    <property type="evidence" value="ECO:0007669"/>
    <property type="project" value="InterPro"/>
</dbReference>
<proteinExistence type="predicted"/>
<evidence type="ECO:0000313" key="8">
    <source>
        <dbReference type="Proteomes" id="UP000185674"/>
    </source>
</evidence>
<dbReference type="Pfam" id="PF06835">
    <property type="entry name" value="LptC"/>
    <property type="match status" value="1"/>
</dbReference>
<reference evidence="7 8" key="1">
    <citation type="submission" date="2016-08" db="EMBL/GenBank/DDBJ databases">
        <title>Complete genome sequence of Acinetobacter baylyi strain GFJ2.</title>
        <authorList>
            <person name="Tabata M."/>
            <person name="Kuboki S."/>
            <person name="Gibu N."/>
            <person name="Kinouchi Y."/>
            <person name="Vangnai A."/>
            <person name="Kasai D."/>
            <person name="Fukuda M."/>
        </authorList>
    </citation>
    <scope>NUCLEOTIDE SEQUENCE [LARGE SCALE GENOMIC DNA]</scope>
    <source>
        <strain evidence="7 8">GFJ2</strain>
    </source>
</reference>
<evidence type="ECO:0000256" key="4">
    <source>
        <dbReference type="ARBA" id="ARBA00022989"/>
    </source>
</evidence>
<evidence type="ECO:0000256" key="1">
    <source>
        <dbReference type="ARBA" id="ARBA00022475"/>
    </source>
</evidence>
<evidence type="ECO:0000256" key="5">
    <source>
        <dbReference type="ARBA" id="ARBA00023136"/>
    </source>
</evidence>
<dbReference type="eggNOG" id="COG3117">
    <property type="taxonomic scope" value="Bacteria"/>
</dbReference>
<keyword evidence="3 6" id="KW-0812">Transmembrane</keyword>
<evidence type="ECO:0000313" key="7">
    <source>
        <dbReference type="EMBL" id="APV35262.1"/>
    </source>
</evidence>
<feature type="transmembrane region" description="Helical" evidence="6">
    <location>
        <begin position="6"/>
        <end position="23"/>
    </location>
</feature>
<dbReference type="InterPro" id="IPR052363">
    <property type="entry name" value="LPS_export_LptC"/>
</dbReference>
<dbReference type="GO" id="GO:0030288">
    <property type="term" value="C:outer membrane-bounded periplasmic space"/>
    <property type="evidence" value="ECO:0007669"/>
    <property type="project" value="TreeGrafter"/>
</dbReference>
<dbReference type="Proteomes" id="UP000185674">
    <property type="component" value="Chromosome"/>
</dbReference>
<dbReference type="GO" id="GO:0015221">
    <property type="term" value="F:lipopolysaccharide transmembrane transporter activity"/>
    <property type="evidence" value="ECO:0007669"/>
    <property type="project" value="InterPro"/>
</dbReference>
<dbReference type="Gene3D" id="2.60.450.10">
    <property type="entry name" value="Lipopolysaccharide (LPS) transport protein A like domain"/>
    <property type="match status" value="1"/>
</dbReference>
<keyword evidence="2" id="KW-0997">Cell inner membrane</keyword>
<dbReference type="STRING" id="487316.BEN76_04215"/>
<dbReference type="GO" id="GO:0017089">
    <property type="term" value="F:glycolipid transfer activity"/>
    <property type="evidence" value="ECO:0007669"/>
    <property type="project" value="TreeGrafter"/>
</dbReference>
<gene>
    <name evidence="7" type="ORF">BEN76_04215</name>
</gene>
<dbReference type="InterPro" id="IPR026265">
    <property type="entry name" value="LptC"/>
</dbReference>
<evidence type="ECO:0000256" key="3">
    <source>
        <dbReference type="ARBA" id="ARBA00022692"/>
    </source>
</evidence>
<name>A0A1P8EGD6_9GAMM</name>
<accession>A0A1P8EGD6</accession>
<evidence type="ECO:0000256" key="2">
    <source>
        <dbReference type="ARBA" id="ARBA00022519"/>
    </source>
</evidence>
<keyword evidence="5 6" id="KW-0472">Membrane</keyword>
<keyword evidence="4 6" id="KW-1133">Transmembrane helix</keyword>
<evidence type="ECO:0000256" key="6">
    <source>
        <dbReference type="SAM" id="Phobius"/>
    </source>
</evidence>
<dbReference type="RefSeq" id="WP_076032357.1">
    <property type="nucleotide sequence ID" value="NZ_CP016896.1"/>
</dbReference>
<dbReference type="InterPro" id="IPR010664">
    <property type="entry name" value="LipoPS_assembly_LptC-rel"/>
</dbReference>
<sequence length="182" mass="20205">MDTKALYIAAVVIASVSGGYYYYSGKAKKLDVDSARNMTYSAEGVYLTQTDDQGHLYIRAKVDRLEQNMQNQTSKLENLNASTYKNGSVDSTFFSKYAHGYNDNAKVVLSDQVVATKLSDQGKIEFKTDELTTYPDTKLIETSHQVNVDSPQSSFISNGLKANLNTGQCEFFNIRGKYAPNS</sequence>
<dbReference type="PANTHER" id="PTHR37481:SF1">
    <property type="entry name" value="LIPOPOLYSACCHARIDE EXPORT SYSTEM PROTEIN LPTC"/>
    <property type="match status" value="1"/>
</dbReference>
<dbReference type="NCBIfam" id="TIGR04409">
    <property type="entry name" value="LptC_YrbK"/>
    <property type="match status" value="1"/>
</dbReference>